<keyword evidence="11" id="KW-0325">Glycoprotein</keyword>
<feature type="transmembrane region" description="Helical" evidence="13">
    <location>
        <begin position="140"/>
        <end position="164"/>
    </location>
</feature>
<dbReference type="GO" id="GO:0004984">
    <property type="term" value="F:olfactory receptor activity"/>
    <property type="evidence" value="ECO:0007669"/>
    <property type="project" value="InterPro"/>
</dbReference>
<dbReference type="PROSITE" id="PS50262">
    <property type="entry name" value="G_PROTEIN_RECEP_F1_2"/>
    <property type="match status" value="1"/>
</dbReference>
<evidence type="ECO:0000256" key="8">
    <source>
        <dbReference type="ARBA" id="ARBA00023136"/>
    </source>
</evidence>
<keyword evidence="12" id="KW-0807">Transducer</keyword>
<name>A0A8J6F4B8_ELECQ</name>
<comment type="caution">
    <text evidence="15">The sequence shown here is derived from an EMBL/GenBank/DDBJ whole genome shotgun (WGS) entry which is preliminary data.</text>
</comment>
<keyword evidence="10" id="KW-0675">Receptor</keyword>
<feature type="transmembrane region" description="Helical" evidence="13">
    <location>
        <begin position="25"/>
        <end position="49"/>
    </location>
</feature>
<keyword evidence="9" id="KW-1015">Disulfide bond</keyword>
<evidence type="ECO:0000256" key="2">
    <source>
        <dbReference type="ARBA" id="ARBA00022475"/>
    </source>
</evidence>
<feature type="transmembrane region" description="Helical" evidence="13">
    <location>
        <begin position="61"/>
        <end position="86"/>
    </location>
</feature>
<keyword evidence="6 13" id="KW-1133">Transmembrane helix</keyword>
<dbReference type="AlphaFoldDB" id="A0A8J6F4B8"/>
<keyword evidence="7" id="KW-0297">G-protein coupled receptor</keyword>
<dbReference type="GO" id="GO:0004930">
    <property type="term" value="F:G protein-coupled receptor activity"/>
    <property type="evidence" value="ECO:0007669"/>
    <property type="project" value="UniProtKB-KW"/>
</dbReference>
<dbReference type="InterPro" id="IPR000276">
    <property type="entry name" value="GPCR_Rhodpsn"/>
</dbReference>
<feature type="transmembrane region" description="Helical" evidence="13">
    <location>
        <begin position="98"/>
        <end position="120"/>
    </location>
</feature>
<evidence type="ECO:0000256" key="3">
    <source>
        <dbReference type="ARBA" id="ARBA00022606"/>
    </source>
</evidence>
<feature type="transmembrane region" description="Helical" evidence="13">
    <location>
        <begin position="275"/>
        <end position="292"/>
    </location>
</feature>
<evidence type="ECO:0000256" key="13">
    <source>
        <dbReference type="SAM" id="Phobius"/>
    </source>
</evidence>
<evidence type="ECO:0000313" key="15">
    <source>
        <dbReference type="EMBL" id="KAG9480864.1"/>
    </source>
</evidence>
<dbReference type="FunFam" id="1.20.1070.10:FF:000010">
    <property type="entry name" value="Olfactory receptor"/>
    <property type="match status" value="1"/>
</dbReference>
<keyword evidence="16" id="KW-1185">Reference proteome</keyword>
<keyword evidence="3" id="KW-0716">Sensory transduction</keyword>
<evidence type="ECO:0000256" key="10">
    <source>
        <dbReference type="ARBA" id="ARBA00023170"/>
    </source>
</evidence>
<dbReference type="SUPFAM" id="SSF81321">
    <property type="entry name" value="Family A G protein-coupled receptor-like"/>
    <property type="match status" value="1"/>
</dbReference>
<dbReference type="PRINTS" id="PR00237">
    <property type="entry name" value="GPCRRHODOPSN"/>
</dbReference>
<evidence type="ECO:0000313" key="16">
    <source>
        <dbReference type="Proteomes" id="UP000770717"/>
    </source>
</evidence>
<dbReference type="OrthoDB" id="6159456at2759"/>
<dbReference type="Pfam" id="PF13853">
    <property type="entry name" value="7tm_4"/>
    <property type="match status" value="1"/>
</dbReference>
<dbReference type="Proteomes" id="UP000770717">
    <property type="component" value="Unassembled WGS sequence"/>
</dbReference>
<feature type="transmembrane region" description="Helical" evidence="13">
    <location>
        <begin position="200"/>
        <end position="225"/>
    </location>
</feature>
<keyword evidence="4 13" id="KW-0812">Transmembrane</keyword>
<evidence type="ECO:0000256" key="4">
    <source>
        <dbReference type="ARBA" id="ARBA00022692"/>
    </source>
</evidence>
<dbReference type="InterPro" id="IPR000725">
    <property type="entry name" value="Olfact_rcpt"/>
</dbReference>
<feature type="transmembrane region" description="Helical" evidence="13">
    <location>
        <begin position="245"/>
        <end position="263"/>
    </location>
</feature>
<evidence type="ECO:0000256" key="7">
    <source>
        <dbReference type="ARBA" id="ARBA00023040"/>
    </source>
</evidence>
<accession>A0A8J6F4B8</accession>
<proteinExistence type="predicted"/>
<dbReference type="Gene3D" id="1.20.1070.10">
    <property type="entry name" value="Rhodopsin 7-helix transmembrane proteins"/>
    <property type="match status" value="1"/>
</dbReference>
<dbReference type="GO" id="GO:0005886">
    <property type="term" value="C:plasma membrane"/>
    <property type="evidence" value="ECO:0007669"/>
    <property type="project" value="UniProtKB-SubCell"/>
</dbReference>
<feature type="domain" description="G-protein coupled receptors family 1 profile" evidence="14">
    <location>
        <begin position="41"/>
        <end position="290"/>
    </location>
</feature>
<evidence type="ECO:0000256" key="1">
    <source>
        <dbReference type="ARBA" id="ARBA00004651"/>
    </source>
</evidence>
<dbReference type="PRINTS" id="PR00245">
    <property type="entry name" value="OLFACTORYR"/>
</dbReference>
<evidence type="ECO:0000256" key="9">
    <source>
        <dbReference type="ARBA" id="ARBA00023157"/>
    </source>
</evidence>
<reference evidence="15" key="1">
    <citation type="thesis" date="2020" institute="ProQuest LLC" country="789 East Eisenhower Parkway, Ann Arbor, MI, USA">
        <title>Comparative Genomics and Chromosome Evolution.</title>
        <authorList>
            <person name="Mudd A.B."/>
        </authorList>
    </citation>
    <scope>NUCLEOTIDE SEQUENCE</scope>
    <source>
        <strain evidence="15">HN-11 Male</strain>
        <tissue evidence="15">Kidney and liver</tissue>
    </source>
</reference>
<evidence type="ECO:0000256" key="5">
    <source>
        <dbReference type="ARBA" id="ARBA00022725"/>
    </source>
</evidence>
<comment type="subcellular location">
    <subcellularLocation>
        <location evidence="1">Cell membrane</location>
        <topology evidence="1">Multi-pass membrane protein</topology>
    </subcellularLocation>
</comment>
<gene>
    <name evidence="15" type="ORF">GDO78_010242</name>
</gene>
<sequence>MCEQNETTVTQFLLLGFQSFYKLKALLFVFVFLVYIVILVGNLLVVILVSTNHRLQVPMFYFLRQLALVDILFTSNIVPNMLYIILMEGGKITTTACFVQYYIHCICIYTQSVILSVMSLDRYMAICKPLHYSSVMNPKLCFHLAFWSWAAGFFLIPSEFLLIFQLDFCGSSVIDHFFCDFAPFLKLSSSNTEIIRWQDFMISVLLIFLPFLFVIVSYVCIFTTILKISTAAGRKKAFSTCSSHLATVSTHYGALVTIYIFTARDDSLHENKSRSVLYTLLTPFINPILYSMRNQEFRKVLKKLTCMKR</sequence>
<dbReference type="InterPro" id="IPR050939">
    <property type="entry name" value="Olfactory_GPCR1"/>
</dbReference>
<protein>
    <recommendedName>
        <fullName evidence="14">G-protein coupled receptors family 1 profile domain-containing protein</fullName>
    </recommendedName>
</protein>
<organism evidence="15 16">
    <name type="scientific">Eleutherodactylus coqui</name>
    <name type="common">Puerto Rican coqui</name>
    <dbReference type="NCBI Taxonomy" id="57060"/>
    <lineage>
        <taxon>Eukaryota</taxon>
        <taxon>Metazoa</taxon>
        <taxon>Chordata</taxon>
        <taxon>Craniata</taxon>
        <taxon>Vertebrata</taxon>
        <taxon>Euteleostomi</taxon>
        <taxon>Amphibia</taxon>
        <taxon>Batrachia</taxon>
        <taxon>Anura</taxon>
        <taxon>Neobatrachia</taxon>
        <taxon>Hyloidea</taxon>
        <taxon>Eleutherodactylidae</taxon>
        <taxon>Eleutherodactylinae</taxon>
        <taxon>Eleutherodactylus</taxon>
        <taxon>Eleutherodactylus</taxon>
    </lineage>
</organism>
<keyword evidence="5" id="KW-0552">Olfaction</keyword>
<evidence type="ECO:0000256" key="12">
    <source>
        <dbReference type="ARBA" id="ARBA00023224"/>
    </source>
</evidence>
<keyword evidence="2" id="KW-1003">Cell membrane</keyword>
<evidence type="ECO:0000256" key="11">
    <source>
        <dbReference type="ARBA" id="ARBA00023180"/>
    </source>
</evidence>
<keyword evidence="8 13" id="KW-0472">Membrane</keyword>
<dbReference type="PANTHER" id="PTHR24242">
    <property type="entry name" value="G-PROTEIN COUPLED RECEPTOR"/>
    <property type="match status" value="1"/>
</dbReference>
<dbReference type="EMBL" id="WNTK01000006">
    <property type="protein sequence ID" value="KAG9480864.1"/>
    <property type="molecule type" value="Genomic_DNA"/>
</dbReference>
<evidence type="ECO:0000259" key="14">
    <source>
        <dbReference type="PROSITE" id="PS50262"/>
    </source>
</evidence>
<evidence type="ECO:0000256" key="6">
    <source>
        <dbReference type="ARBA" id="ARBA00022989"/>
    </source>
</evidence>
<dbReference type="PANTHER" id="PTHR24242:SF253">
    <property type="entry name" value="OLFACTORY RECEPTOR-RELATED"/>
    <property type="match status" value="1"/>
</dbReference>
<dbReference type="InterPro" id="IPR017452">
    <property type="entry name" value="GPCR_Rhodpsn_7TM"/>
</dbReference>